<dbReference type="AlphaFoldDB" id="A0A9D2MLK3"/>
<reference evidence="1" key="2">
    <citation type="submission" date="2021-04" db="EMBL/GenBank/DDBJ databases">
        <authorList>
            <person name="Gilroy R."/>
        </authorList>
    </citation>
    <scope>NUCLEOTIDE SEQUENCE</scope>
    <source>
        <strain evidence="1">CHK192-8294</strain>
    </source>
</reference>
<sequence length="157" mass="16971">MAEQKQKKPVRRPLRVGLIAAVVTVALMVTVSAANPEALEWLSATIRSSASIGDYREEIVMDDTGETITALRLPDTAVEERDGRIILTVDGEETDITEAMERDGSYLWTREDEGAKVSVQVTLDEDGKPVAVSHVTLPDGTGQDANMAMVTEISGVE</sequence>
<accession>A0A9D2MLK3</accession>
<gene>
    <name evidence="1" type="ORF">H9712_03145</name>
</gene>
<evidence type="ECO:0000313" key="2">
    <source>
        <dbReference type="Proteomes" id="UP000823921"/>
    </source>
</evidence>
<proteinExistence type="predicted"/>
<protein>
    <submittedName>
        <fullName evidence="1">Uncharacterized protein</fullName>
    </submittedName>
</protein>
<dbReference type="EMBL" id="DWXO01000030">
    <property type="protein sequence ID" value="HJB79960.1"/>
    <property type="molecule type" value="Genomic_DNA"/>
</dbReference>
<dbReference type="Proteomes" id="UP000823921">
    <property type="component" value="Unassembled WGS sequence"/>
</dbReference>
<comment type="caution">
    <text evidence="1">The sequence shown here is derived from an EMBL/GenBank/DDBJ whole genome shotgun (WGS) entry which is preliminary data.</text>
</comment>
<name>A0A9D2MLK3_9FIRM</name>
<evidence type="ECO:0000313" key="1">
    <source>
        <dbReference type="EMBL" id="HJB79960.1"/>
    </source>
</evidence>
<organism evidence="1 2">
    <name type="scientific">Candidatus Flavonifractor intestinigallinarum</name>
    <dbReference type="NCBI Taxonomy" id="2838586"/>
    <lineage>
        <taxon>Bacteria</taxon>
        <taxon>Bacillati</taxon>
        <taxon>Bacillota</taxon>
        <taxon>Clostridia</taxon>
        <taxon>Eubacteriales</taxon>
        <taxon>Oscillospiraceae</taxon>
        <taxon>Flavonifractor</taxon>
    </lineage>
</organism>
<reference evidence="1" key="1">
    <citation type="journal article" date="2021" name="PeerJ">
        <title>Extensive microbial diversity within the chicken gut microbiome revealed by metagenomics and culture.</title>
        <authorList>
            <person name="Gilroy R."/>
            <person name="Ravi A."/>
            <person name="Getino M."/>
            <person name="Pursley I."/>
            <person name="Horton D.L."/>
            <person name="Alikhan N.F."/>
            <person name="Baker D."/>
            <person name="Gharbi K."/>
            <person name="Hall N."/>
            <person name="Watson M."/>
            <person name="Adriaenssens E.M."/>
            <person name="Foster-Nyarko E."/>
            <person name="Jarju S."/>
            <person name="Secka A."/>
            <person name="Antonio M."/>
            <person name="Oren A."/>
            <person name="Chaudhuri R.R."/>
            <person name="La Ragione R."/>
            <person name="Hildebrand F."/>
            <person name="Pallen M.J."/>
        </authorList>
    </citation>
    <scope>NUCLEOTIDE SEQUENCE</scope>
    <source>
        <strain evidence="1">CHK192-8294</strain>
    </source>
</reference>